<dbReference type="Proteomes" id="UP000619265">
    <property type="component" value="Unassembled WGS sequence"/>
</dbReference>
<dbReference type="EMBL" id="LIHL02000006">
    <property type="protein sequence ID" value="KAF5469449.1"/>
    <property type="molecule type" value="Genomic_DNA"/>
</dbReference>
<dbReference type="Gramene" id="Jr06_18520_p1">
    <property type="protein sequence ID" value="cds.Jr06_18520_p1"/>
    <property type="gene ID" value="Jr06_18520"/>
</dbReference>
<evidence type="ECO:0000256" key="1">
    <source>
        <dbReference type="ARBA" id="ARBA00005894"/>
    </source>
</evidence>
<organism evidence="7 8">
    <name type="scientific">Juglans regia</name>
    <name type="common">English walnut</name>
    <dbReference type="NCBI Taxonomy" id="51240"/>
    <lineage>
        <taxon>Eukaryota</taxon>
        <taxon>Viridiplantae</taxon>
        <taxon>Streptophyta</taxon>
        <taxon>Embryophyta</taxon>
        <taxon>Tracheophyta</taxon>
        <taxon>Spermatophyta</taxon>
        <taxon>Magnoliopsida</taxon>
        <taxon>eudicotyledons</taxon>
        <taxon>Gunneridae</taxon>
        <taxon>Pentapetalae</taxon>
        <taxon>rosids</taxon>
        <taxon>fabids</taxon>
        <taxon>Fagales</taxon>
        <taxon>Juglandaceae</taxon>
        <taxon>Juglans</taxon>
    </lineage>
</organism>
<evidence type="ECO:0000256" key="4">
    <source>
        <dbReference type="ARBA" id="ARBA00022679"/>
    </source>
</evidence>
<dbReference type="EC" id="2.4.1.13" evidence="2"/>
<dbReference type="PANTHER" id="PTHR45839:SF24">
    <property type="entry name" value="SUCROSE SYNTHASE 6"/>
    <property type="match status" value="1"/>
</dbReference>
<keyword evidence="4" id="KW-0808">Transferase</keyword>
<comment type="caution">
    <text evidence="7">The sequence shown here is derived from an EMBL/GenBank/DDBJ whole genome shotgun (WGS) entry which is preliminary data.</text>
</comment>
<evidence type="ECO:0000259" key="6">
    <source>
        <dbReference type="Pfam" id="PF24861"/>
    </source>
</evidence>
<proteinExistence type="inferred from homology"/>
<protein>
    <recommendedName>
        <fullName evidence="2">sucrose synthase</fullName>
        <ecNumber evidence="2">2.4.1.13</ecNumber>
    </recommendedName>
</protein>
<dbReference type="AlphaFoldDB" id="A0A834CSA3"/>
<evidence type="ECO:0000313" key="8">
    <source>
        <dbReference type="Proteomes" id="UP000619265"/>
    </source>
</evidence>
<sequence length="103" mass="11810">MMLFEKGFVATGKRVMKSQNLLEELNKLIEDKGDSREVLEGLLGYILCSTQEATVVPPYVALAIRRNPGFWEFVKVNSEDLSVDFITASEYLRFKEVIFGENW</sequence>
<name>A0A834CSA3_JUGRE</name>
<dbReference type="GO" id="GO:0016157">
    <property type="term" value="F:sucrose synthase activity"/>
    <property type="evidence" value="ECO:0007669"/>
    <property type="project" value="UniProtKB-EC"/>
</dbReference>
<accession>A0A834CSA3</accession>
<gene>
    <name evidence="7" type="ORF">F2P56_013524</name>
</gene>
<dbReference type="GO" id="GO:0005985">
    <property type="term" value="P:sucrose metabolic process"/>
    <property type="evidence" value="ECO:0007669"/>
    <property type="project" value="InterPro"/>
</dbReference>
<comment type="catalytic activity">
    <reaction evidence="5">
        <text>an NDP-alpha-D-glucose + D-fructose = a ribonucleoside 5'-diphosphate + sucrose + H(+)</text>
        <dbReference type="Rhea" id="RHEA:16241"/>
        <dbReference type="ChEBI" id="CHEBI:15378"/>
        <dbReference type="ChEBI" id="CHEBI:17992"/>
        <dbReference type="ChEBI" id="CHEBI:37721"/>
        <dbReference type="ChEBI" id="CHEBI:57930"/>
        <dbReference type="ChEBI" id="CHEBI:76533"/>
        <dbReference type="EC" id="2.4.1.13"/>
    </reaction>
</comment>
<dbReference type="PANTHER" id="PTHR45839">
    <property type="match status" value="1"/>
</dbReference>
<evidence type="ECO:0000256" key="2">
    <source>
        <dbReference type="ARBA" id="ARBA00012540"/>
    </source>
</evidence>
<evidence type="ECO:0000256" key="5">
    <source>
        <dbReference type="ARBA" id="ARBA00049030"/>
    </source>
</evidence>
<dbReference type="Pfam" id="PF24861">
    <property type="entry name" value="SUS_N"/>
    <property type="match status" value="1"/>
</dbReference>
<dbReference type="Gene3D" id="3.10.450.330">
    <property type="match status" value="1"/>
</dbReference>
<feature type="domain" description="Sucrose synthase N-terminal" evidence="6">
    <location>
        <begin position="6"/>
        <end position="96"/>
    </location>
</feature>
<dbReference type="InterPro" id="IPR012820">
    <property type="entry name" value="Sucrose_synthase_pln/cyn"/>
</dbReference>
<reference evidence="7" key="2">
    <citation type="submission" date="2020-03" db="EMBL/GenBank/DDBJ databases">
        <title>Walnut 2.0.</title>
        <authorList>
            <person name="Marrano A."/>
            <person name="Britton M."/>
            <person name="Zimin A.V."/>
            <person name="Zaini P.A."/>
            <person name="Workman R."/>
            <person name="Puiu D."/>
            <person name="Bianco L."/>
            <person name="Allen B.J."/>
            <person name="Troggio M."/>
            <person name="Leslie C.A."/>
            <person name="Timp W."/>
            <person name="Dendekar A."/>
            <person name="Salzberg S.L."/>
            <person name="Neale D.B."/>
        </authorList>
    </citation>
    <scope>NUCLEOTIDE SEQUENCE</scope>
    <source>
        <tissue evidence="7">Leaves</tissue>
    </source>
</reference>
<reference evidence="7" key="1">
    <citation type="submission" date="2015-10" db="EMBL/GenBank/DDBJ databases">
        <authorList>
            <person name="Martinez-Garcia P.J."/>
            <person name="Crepeau M.W."/>
            <person name="Puiu D."/>
            <person name="Gonzalez-Ibeas D."/>
            <person name="Whalen J."/>
            <person name="Stevens K."/>
            <person name="Paul R."/>
            <person name="Butterfield T."/>
            <person name="Britton M."/>
            <person name="Reagan R."/>
            <person name="Chakraborty S."/>
            <person name="Walawage S.L."/>
            <person name="Vasquez-Gross H.A."/>
            <person name="Cardeno C."/>
            <person name="Famula R."/>
            <person name="Pratt K."/>
            <person name="Kuruganti S."/>
            <person name="Aradhya M.K."/>
            <person name="Leslie C.A."/>
            <person name="Dandekar A.M."/>
            <person name="Salzberg S.L."/>
            <person name="Wegrzyn J.L."/>
            <person name="Langley C.H."/>
            <person name="Neale D.B."/>
        </authorList>
    </citation>
    <scope>NUCLEOTIDE SEQUENCE</scope>
    <source>
        <tissue evidence="7">Leaves</tissue>
    </source>
</reference>
<evidence type="ECO:0000256" key="3">
    <source>
        <dbReference type="ARBA" id="ARBA00022676"/>
    </source>
</evidence>
<keyword evidence="3" id="KW-0328">Glycosyltransferase</keyword>
<comment type="similarity">
    <text evidence="1">Belongs to the glycosyltransferase 1 family. Plant sucrose synthase subfamily.</text>
</comment>
<dbReference type="InterPro" id="IPR056735">
    <property type="entry name" value="SUS_N"/>
</dbReference>
<evidence type="ECO:0000313" key="7">
    <source>
        <dbReference type="EMBL" id="KAF5469449.1"/>
    </source>
</evidence>